<evidence type="ECO:0000256" key="2">
    <source>
        <dbReference type="ARBA" id="ARBA00022525"/>
    </source>
</evidence>
<dbReference type="Proteomes" id="UP000261540">
    <property type="component" value="Unplaced"/>
</dbReference>
<dbReference type="InterPro" id="IPR002035">
    <property type="entry name" value="VWF_A"/>
</dbReference>
<proteinExistence type="predicted"/>
<keyword evidence="4" id="KW-0677">Repeat</keyword>
<dbReference type="PRINTS" id="PR00453">
    <property type="entry name" value="VWFADOMAIN"/>
</dbReference>
<comment type="subcellular location">
    <subcellularLocation>
        <location evidence="1">Secreted</location>
    </subcellularLocation>
</comment>
<dbReference type="CDD" id="cd01450">
    <property type="entry name" value="vWFA_subfamily_ECM"/>
    <property type="match status" value="1"/>
</dbReference>
<name>A0A3B3SV44_9TELE</name>
<evidence type="ECO:0000256" key="4">
    <source>
        <dbReference type="ARBA" id="ARBA00022737"/>
    </source>
</evidence>
<evidence type="ECO:0000259" key="6">
    <source>
        <dbReference type="PROSITE" id="PS50234"/>
    </source>
</evidence>
<organism evidence="7 8">
    <name type="scientific">Paramormyrops kingsleyae</name>
    <dbReference type="NCBI Taxonomy" id="1676925"/>
    <lineage>
        <taxon>Eukaryota</taxon>
        <taxon>Metazoa</taxon>
        <taxon>Chordata</taxon>
        <taxon>Craniata</taxon>
        <taxon>Vertebrata</taxon>
        <taxon>Euteleostomi</taxon>
        <taxon>Actinopterygii</taxon>
        <taxon>Neopterygii</taxon>
        <taxon>Teleostei</taxon>
        <taxon>Osteoglossocephala</taxon>
        <taxon>Osteoglossomorpha</taxon>
        <taxon>Osteoglossiformes</taxon>
        <taxon>Mormyridae</taxon>
        <taxon>Paramormyrops</taxon>
    </lineage>
</organism>
<dbReference type="Gene3D" id="3.40.50.410">
    <property type="entry name" value="von Willebrand factor, type A domain"/>
    <property type="match status" value="2"/>
</dbReference>
<evidence type="ECO:0000256" key="5">
    <source>
        <dbReference type="ARBA" id="ARBA00023180"/>
    </source>
</evidence>
<accession>A0A3B3SV44</accession>
<feature type="domain" description="VWFA" evidence="6">
    <location>
        <begin position="225"/>
        <end position="398"/>
    </location>
</feature>
<dbReference type="Ensembl" id="ENSPKIT00000014899.1">
    <property type="protein sequence ID" value="ENSPKIP00000034001.1"/>
    <property type="gene ID" value="ENSPKIG00000013508.1"/>
</dbReference>
<dbReference type="PANTHER" id="PTHR24020">
    <property type="entry name" value="COLLAGEN ALPHA"/>
    <property type="match status" value="1"/>
</dbReference>
<dbReference type="Pfam" id="PF00092">
    <property type="entry name" value="VWA"/>
    <property type="match status" value="2"/>
</dbReference>
<dbReference type="PANTHER" id="PTHR24020:SF86">
    <property type="entry name" value="COLLAGEN, TYPE VI, ALPHA 4"/>
    <property type="match status" value="1"/>
</dbReference>
<dbReference type="SUPFAM" id="SSF53300">
    <property type="entry name" value="vWA-like"/>
    <property type="match status" value="2"/>
</dbReference>
<keyword evidence="2" id="KW-0964">Secreted</keyword>
<keyword evidence="8" id="KW-1185">Reference proteome</keyword>
<dbReference type="AlphaFoldDB" id="A0A3B3SV44"/>
<evidence type="ECO:0000256" key="1">
    <source>
        <dbReference type="ARBA" id="ARBA00004613"/>
    </source>
</evidence>
<evidence type="ECO:0000313" key="8">
    <source>
        <dbReference type="Proteomes" id="UP000261540"/>
    </source>
</evidence>
<evidence type="ECO:0000313" key="7">
    <source>
        <dbReference type="Ensembl" id="ENSPKIP00000034001.1"/>
    </source>
</evidence>
<dbReference type="FunFam" id="3.40.50.410:FF:000004">
    <property type="entry name" value="collagen alpha-6(VI) chain"/>
    <property type="match status" value="1"/>
</dbReference>
<evidence type="ECO:0000256" key="3">
    <source>
        <dbReference type="ARBA" id="ARBA00022729"/>
    </source>
</evidence>
<sequence length="419" mass="46756">MIVTVEESVLTCGGCPLAVCTQEAVADVVFLVDGSSSIGLGNFKKVQQFLLTLLGSFDVSSDQVRVGLVQYSTSPHLEFLLNTYQEKEQVLNHIRSMHYRAGGTFTRLSLEFMLTTLFTAEAGSRAHLGVPQFAMVITDGKSQDDVKQAADTVKRRGITLYAVGIKDAELEELHDIASMPVSNSYFSVKSFDKLKYLSRQVTQEICSAPCKTLSFVHYCNIALVDIAFLIDGSESITPNQYDLEKDFVKRIVNSFDIHDHVRVGLATFSETCDIQFNMKTFNTRLEFDQEVDAAIPRYKGTNLAVALDGSRKFFTPNRRRKDVKPRLIVMTDGDDRNQNKEKISRIANLLRNVDDVTIVVVVVGEFVNPIVLNLIAGERSNIYRTVSHSNLKDIAPRIVRAICDDPECSESFVSSHFPS</sequence>
<keyword evidence="3" id="KW-0732">Signal</keyword>
<dbReference type="SMART" id="SM00327">
    <property type="entry name" value="VWA"/>
    <property type="match status" value="2"/>
</dbReference>
<protein>
    <recommendedName>
        <fullName evidence="6">VWFA domain-containing protein</fullName>
    </recommendedName>
</protein>
<dbReference type="InterPro" id="IPR036465">
    <property type="entry name" value="vWFA_dom_sf"/>
</dbReference>
<feature type="domain" description="VWFA" evidence="6">
    <location>
        <begin position="27"/>
        <end position="205"/>
    </location>
</feature>
<dbReference type="InterPro" id="IPR050525">
    <property type="entry name" value="ECM_Assembly_Org"/>
</dbReference>
<dbReference type="GeneTree" id="ENSGT00940000163557"/>
<dbReference type="PROSITE" id="PS50234">
    <property type="entry name" value="VWFA"/>
    <property type="match status" value="2"/>
</dbReference>
<reference evidence="7" key="1">
    <citation type="submission" date="2025-08" db="UniProtKB">
        <authorList>
            <consortium name="Ensembl"/>
        </authorList>
    </citation>
    <scope>IDENTIFICATION</scope>
</reference>
<keyword evidence="5" id="KW-0325">Glycoprotein</keyword>
<dbReference type="GO" id="GO:0005576">
    <property type="term" value="C:extracellular region"/>
    <property type="evidence" value="ECO:0007669"/>
    <property type="project" value="UniProtKB-SubCell"/>
</dbReference>
<reference evidence="7" key="2">
    <citation type="submission" date="2025-09" db="UniProtKB">
        <authorList>
            <consortium name="Ensembl"/>
        </authorList>
    </citation>
    <scope>IDENTIFICATION</scope>
</reference>